<organism evidence="2 3">
    <name type="scientific">Scylla paramamosain</name>
    <name type="common">Mud crab</name>
    <dbReference type="NCBI Taxonomy" id="85552"/>
    <lineage>
        <taxon>Eukaryota</taxon>
        <taxon>Metazoa</taxon>
        <taxon>Ecdysozoa</taxon>
        <taxon>Arthropoda</taxon>
        <taxon>Crustacea</taxon>
        <taxon>Multicrustacea</taxon>
        <taxon>Malacostraca</taxon>
        <taxon>Eumalacostraca</taxon>
        <taxon>Eucarida</taxon>
        <taxon>Decapoda</taxon>
        <taxon>Pleocyemata</taxon>
        <taxon>Brachyura</taxon>
        <taxon>Eubrachyura</taxon>
        <taxon>Portunoidea</taxon>
        <taxon>Portunidae</taxon>
        <taxon>Portuninae</taxon>
        <taxon>Scylla</taxon>
    </lineage>
</organism>
<evidence type="ECO:0000256" key="1">
    <source>
        <dbReference type="SAM" id="MobiDB-lite"/>
    </source>
</evidence>
<protein>
    <submittedName>
        <fullName evidence="2">Uncharacterized protein</fullName>
    </submittedName>
</protein>
<sequence length="206" mass="21834">MRKASAGSGTDTGLYHPRTTTVTTDGEKDRDGQNREGSKDDKNRDSGSRKGAEVEGGNVVSHGLCGEAGTAPLSPPSPLTGIYCDALPVDSDGARGRKDRSKEAHLRPGQHRLQITEECVRNRGVTGQDMLAQRLKVLLLKLSLVEGVPCSRLVPTFAGEALFQQVAPLPSSPLPALLALSRACQGVSSVPLARPHLISPQLDAFH</sequence>
<proteinExistence type="predicted"/>
<dbReference type="AlphaFoldDB" id="A0AAW0U4I3"/>
<keyword evidence="3" id="KW-1185">Reference proteome</keyword>
<feature type="region of interest" description="Disordered" evidence="1">
    <location>
        <begin position="1"/>
        <end position="59"/>
    </location>
</feature>
<evidence type="ECO:0000313" key="3">
    <source>
        <dbReference type="Proteomes" id="UP001487740"/>
    </source>
</evidence>
<evidence type="ECO:0000313" key="2">
    <source>
        <dbReference type="EMBL" id="KAK8394203.1"/>
    </source>
</evidence>
<name>A0AAW0U4I3_SCYPA</name>
<feature type="compositionally biased region" description="Basic and acidic residues" evidence="1">
    <location>
        <begin position="25"/>
        <end position="53"/>
    </location>
</feature>
<accession>A0AAW0U4I3</accession>
<comment type="caution">
    <text evidence="2">The sequence shown here is derived from an EMBL/GenBank/DDBJ whole genome shotgun (WGS) entry which is preliminary data.</text>
</comment>
<dbReference type="Proteomes" id="UP001487740">
    <property type="component" value="Unassembled WGS sequence"/>
</dbReference>
<dbReference type="EMBL" id="JARAKH010000019">
    <property type="protein sequence ID" value="KAK8394203.1"/>
    <property type="molecule type" value="Genomic_DNA"/>
</dbReference>
<reference evidence="2 3" key="1">
    <citation type="submission" date="2023-03" db="EMBL/GenBank/DDBJ databases">
        <title>High-quality genome of Scylla paramamosain provides insights in environmental adaptation.</title>
        <authorList>
            <person name="Zhang L."/>
        </authorList>
    </citation>
    <scope>NUCLEOTIDE SEQUENCE [LARGE SCALE GENOMIC DNA]</scope>
    <source>
        <strain evidence="2">LZ_2023a</strain>
        <tissue evidence="2">Muscle</tissue>
    </source>
</reference>
<gene>
    <name evidence="2" type="ORF">O3P69_006411</name>
</gene>